<sequence length="180" mass="18862">MTDLIPEPALGADAPMRREIGAVTLTERTDVGLASLALRAAASEPAPFGLILPGPGDSVVLQDKGAFWTGPGQWMIEGSENGDFAATVAAEAPGCSVTEQTDGWVVLDLVAPAEALGTLLERLVNLPPEALTPGKATRTLMHHMSVVLIRRSDSRLTVMGMRSLAGSLWHALEDTAARLA</sequence>
<organism evidence="1 2">
    <name type="scientific">Marinibacterium profundimaris</name>
    <dbReference type="NCBI Taxonomy" id="1679460"/>
    <lineage>
        <taxon>Bacteria</taxon>
        <taxon>Pseudomonadati</taxon>
        <taxon>Pseudomonadota</taxon>
        <taxon>Alphaproteobacteria</taxon>
        <taxon>Rhodobacterales</taxon>
        <taxon>Paracoccaceae</taxon>
        <taxon>Marinibacterium</taxon>
    </lineage>
</organism>
<evidence type="ECO:0000313" key="1">
    <source>
        <dbReference type="EMBL" id="OWU74781.1"/>
    </source>
</evidence>
<reference evidence="1 2" key="1">
    <citation type="submission" date="2013-04" db="EMBL/GenBank/DDBJ databases">
        <title>Oceanicola sp. 22II1-22F33 Genome Sequencing.</title>
        <authorList>
            <person name="Lai Q."/>
            <person name="Li G."/>
            <person name="Shao Z."/>
        </authorList>
    </citation>
    <scope>NUCLEOTIDE SEQUENCE [LARGE SCALE GENOMIC DNA]</scope>
    <source>
        <strain evidence="1 2">22II1-22F33</strain>
    </source>
</reference>
<dbReference type="InterPro" id="IPR027266">
    <property type="entry name" value="TrmE/GcvT-like"/>
</dbReference>
<dbReference type="AlphaFoldDB" id="A0A225NPS1"/>
<dbReference type="EMBL" id="AQQR01000003">
    <property type="protein sequence ID" value="OWU74781.1"/>
    <property type="molecule type" value="Genomic_DNA"/>
</dbReference>
<proteinExistence type="predicted"/>
<name>A0A225NPS1_9RHOB</name>
<protein>
    <submittedName>
        <fullName evidence="1">Sarcosine oxidase subunit gamma</fullName>
    </submittedName>
</protein>
<gene>
    <name evidence="1" type="ORF">ATO3_09270</name>
</gene>
<accession>A0A225NPS1</accession>
<dbReference type="Proteomes" id="UP000215377">
    <property type="component" value="Unassembled WGS sequence"/>
</dbReference>
<evidence type="ECO:0000313" key="2">
    <source>
        <dbReference type="Proteomes" id="UP000215377"/>
    </source>
</evidence>
<dbReference type="RefSeq" id="WP_198963232.1">
    <property type="nucleotide sequence ID" value="NZ_AQQR01000003.1"/>
</dbReference>
<dbReference type="Gene3D" id="3.30.1360.120">
    <property type="entry name" value="Probable tRNA modification gtpase trme, domain 1"/>
    <property type="match status" value="1"/>
</dbReference>
<keyword evidence="2" id="KW-1185">Reference proteome</keyword>
<comment type="caution">
    <text evidence="1">The sequence shown here is derived from an EMBL/GenBank/DDBJ whole genome shotgun (WGS) entry which is preliminary data.</text>
</comment>